<dbReference type="Gene3D" id="2.60.40.2880">
    <property type="entry name" value="MmpS1-5, C-terminal soluble domain"/>
    <property type="match status" value="1"/>
</dbReference>
<dbReference type="AlphaFoldDB" id="A0A172UJA4"/>
<keyword evidence="2" id="KW-1185">Reference proteome</keyword>
<name>A0A172UJA4_9MYCO</name>
<evidence type="ECO:0000313" key="1">
    <source>
        <dbReference type="EMBL" id="ANE79287.1"/>
    </source>
</evidence>
<dbReference type="EMBL" id="CP015596">
    <property type="protein sequence ID" value="ANE79287.1"/>
    <property type="molecule type" value="Genomic_DNA"/>
</dbReference>
<dbReference type="InterPro" id="IPR038468">
    <property type="entry name" value="MmpS_C"/>
</dbReference>
<proteinExistence type="predicted"/>
<dbReference type="KEGG" id="madi:A7U43_08075"/>
<accession>A0A172UJA4</accession>
<dbReference type="Proteomes" id="UP000077143">
    <property type="component" value="Chromosome"/>
</dbReference>
<protein>
    <recommendedName>
        <fullName evidence="3">MmpS family membrane protein</fullName>
    </recommendedName>
</protein>
<reference evidence="1 2" key="1">
    <citation type="submission" date="2016-05" db="EMBL/GenBank/DDBJ databases">
        <title>Complete genome sequence of a phthalic acid esters degrading Mycobacterium sp. YC-RL4.</title>
        <authorList>
            <person name="Ren L."/>
            <person name="Fan S."/>
            <person name="Ruth N."/>
            <person name="Jia Y."/>
            <person name="Wang J."/>
            <person name="Qiao C."/>
        </authorList>
    </citation>
    <scope>NUCLEOTIDE SEQUENCE [LARGE SCALE GENOMIC DNA]</scope>
    <source>
        <strain evidence="1 2">YC-RL4</strain>
    </source>
</reference>
<organism evidence="1 2">
    <name type="scientific">Mycobacterium adipatum</name>
    <dbReference type="NCBI Taxonomy" id="1682113"/>
    <lineage>
        <taxon>Bacteria</taxon>
        <taxon>Bacillati</taxon>
        <taxon>Actinomycetota</taxon>
        <taxon>Actinomycetes</taxon>
        <taxon>Mycobacteriales</taxon>
        <taxon>Mycobacteriaceae</taxon>
        <taxon>Mycobacterium</taxon>
    </lineage>
</organism>
<sequence>MVVLVVVVAVGLVVVTSGGDDDRYDSHRTVVTYEVTGAADSVELVYQGAEGEVHAEAVPLPWGDTVTLEGADAFFEVSAQTTDGSDQELACRVITYGTTLVEDRTVGGFVSCDGRVNQQ</sequence>
<dbReference type="RefSeq" id="WP_067993289.1">
    <property type="nucleotide sequence ID" value="NZ_CP015596.1"/>
</dbReference>
<gene>
    <name evidence="1" type="ORF">A7U43_08075</name>
</gene>
<evidence type="ECO:0000313" key="2">
    <source>
        <dbReference type="Proteomes" id="UP000077143"/>
    </source>
</evidence>
<evidence type="ECO:0008006" key="3">
    <source>
        <dbReference type="Google" id="ProtNLM"/>
    </source>
</evidence>